<evidence type="ECO:0000256" key="3">
    <source>
        <dbReference type="ARBA" id="ARBA00022614"/>
    </source>
</evidence>
<feature type="region of interest" description="Disordered" evidence="10">
    <location>
        <begin position="319"/>
        <end position="396"/>
    </location>
</feature>
<evidence type="ECO:0000256" key="5">
    <source>
        <dbReference type="ARBA" id="ARBA00023054"/>
    </source>
</evidence>
<evidence type="ECO:0000256" key="8">
    <source>
        <dbReference type="ARBA" id="ARBA00070210"/>
    </source>
</evidence>
<evidence type="ECO:0000256" key="10">
    <source>
        <dbReference type="SAM" id="MobiDB-lite"/>
    </source>
</evidence>
<evidence type="ECO:0000313" key="12">
    <source>
        <dbReference type="Proteomes" id="UP000694397"/>
    </source>
</evidence>
<dbReference type="PANTHER" id="PTHR23311:SF5">
    <property type="entry name" value="CENTROSOMAL PROTEIN OF 72 KDA"/>
    <property type="match status" value="1"/>
</dbReference>
<comment type="similarity">
    <text evidence="7">Belongs to the CEP72 family.</text>
</comment>
<dbReference type="PANTHER" id="PTHR23311">
    <property type="entry name" value="HEAT SHOCK REGULATED 2"/>
    <property type="match status" value="1"/>
</dbReference>
<reference evidence="11 12" key="1">
    <citation type="submission" date="2019-04" db="EMBL/GenBank/DDBJ databases">
        <authorList>
            <consortium name="Wellcome Sanger Institute Data Sharing"/>
        </authorList>
    </citation>
    <scope>NUCLEOTIDE SEQUENCE [LARGE SCALE GENOMIC DNA]</scope>
</reference>
<dbReference type="AlphaFoldDB" id="A0A8C9W1T9"/>
<keyword evidence="6" id="KW-0206">Cytoskeleton</keyword>
<dbReference type="SMART" id="SM00365">
    <property type="entry name" value="LRR_SD22"/>
    <property type="match status" value="2"/>
</dbReference>
<comment type="subcellular location">
    <subcellularLocation>
        <location evidence="1">Cytoplasm</location>
        <location evidence="1">Cytoskeleton</location>
        <location evidence="1">Microtubule organizing center</location>
        <location evidence="1">Centrosome</location>
    </subcellularLocation>
</comment>
<evidence type="ECO:0000313" key="11">
    <source>
        <dbReference type="Ensembl" id="ENSSFOP00015068730.1"/>
    </source>
</evidence>
<evidence type="ECO:0000256" key="4">
    <source>
        <dbReference type="ARBA" id="ARBA00022737"/>
    </source>
</evidence>
<feature type="compositionally biased region" description="Polar residues" evidence="10">
    <location>
        <begin position="332"/>
        <end position="367"/>
    </location>
</feature>
<dbReference type="SUPFAM" id="SSF52058">
    <property type="entry name" value="L domain-like"/>
    <property type="match status" value="1"/>
</dbReference>
<feature type="coiled-coil region" evidence="9">
    <location>
        <begin position="530"/>
        <end position="599"/>
    </location>
</feature>
<sequence>MAVPYLSLTEEWIREKVQLQHKCLADVRSLCLPGTYEGKIGHLGSSLKNFVRLKLLDLSYNALVSLEGIQHLKMLEILSLYYNRISSLSEVRSLCKLKALREIDLRLNPVAKNSPDYRLFLVHELPDLRKIDDCPVRDRERKASILHFSSDVTFEPCQATPFPSGERNDQSRVALMRQITKKRSFLDDSDEAVLNLVAKSNLHLGEPSSLPVSTNKELRCQLYNLQDDHEEDNDKDSAESFQPSKQDPAKPILGHNCRREKHGVQPSRVTSSSEGDRVVGTGLRVGVSFAESLQKSYSKASEEEGQHGVQIQPRIPAQWNFTPKPEDAPLPSSHSLSTKTQASNVHSPRSEGAFTSLSRSPRPTCSRSNDRHRLERFLPPAEENTKQRETTLSHSSGKHLAVLLELVDKHWDGKGSLRSNHKFLSQAVQILSKMEQATAGPQQDVTRTTENIQILNEQRRREEKEYRSEIQNLHRHLEEARSSIEELNRQLTDTLEENLSLQKQLIKSEQRWLSWQMNGSPEVIGNQSTNEHLKREVEELKETIQQAGKVQELADMLQESHRSLVFTNERLLSELAETKARHREELEQLRKAATSASAALHRKT</sequence>
<dbReference type="CTD" id="55722"/>
<evidence type="ECO:0000256" key="7">
    <source>
        <dbReference type="ARBA" id="ARBA00061023"/>
    </source>
</evidence>
<proteinExistence type="inferred from homology"/>
<evidence type="ECO:0000256" key="9">
    <source>
        <dbReference type="SAM" id="Coils"/>
    </source>
</evidence>
<protein>
    <recommendedName>
        <fullName evidence="8">Centrosomal protein of 72 kDa</fullName>
    </recommendedName>
</protein>
<dbReference type="GeneID" id="108927412"/>
<dbReference type="Gene3D" id="3.80.10.10">
    <property type="entry name" value="Ribonuclease Inhibitor"/>
    <property type="match status" value="1"/>
</dbReference>
<dbReference type="Proteomes" id="UP000694397">
    <property type="component" value="Chromosome 18"/>
</dbReference>
<organism evidence="11 12">
    <name type="scientific">Scleropages formosus</name>
    <name type="common">Asian bonytongue</name>
    <name type="synonym">Osteoglossum formosum</name>
    <dbReference type="NCBI Taxonomy" id="113540"/>
    <lineage>
        <taxon>Eukaryota</taxon>
        <taxon>Metazoa</taxon>
        <taxon>Chordata</taxon>
        <taxon>Craniata</taxon>
        <taxon>Vertebrata</taxon>
        <taxon>Euteleostomi</taxon>
        <taxon>Actinopterygii</taxon>
        <taxon>Neopterygii</taxon>
        <taxon>Teleostei</taxon>
        <taxon>Osteoglossocephala</taxon>
        <taxon>Osteoglossomorpha</taxon>
        <taxon>Osteoglossiformes</taxon>
        <taxon>Osteoglossidae</taxon>
        <taxon>Scleropages</taxon>
    </lineage>
</organism>
<reference evidence="11" key="2">
    <citation type="submission" date="2025-08" db="UniProtKB">
        <authorList>
            <consortium name="Ensembl"/>
        </authorList>
    </citation>
    <scope>IDENTIFICATION</scope>
</reference>
<dbReference type="GeneTree" id="ENSGT00530000063884"/>
<dbReference type="PROSITE" id="PS51450">
    <property type="entry name" value="LRR"/>
    <property type="match status" value="2"/>
</dbReference>
<dbReference type="InterPro" id="IPR055320">
    <property type="entry name" value="CEP72-like"/>
</dbReference>
<keyword evidence="4" id="KW-0677">Repeat</keyword>
<keyword evidence="5 9" id="KW-0175">Coiled coil</keyword>
<accession>A0A8C9W1T9</accession>
<feature type="region of interest" description="Disordered" evidence="10">
    <location>
        <begin position="228"/>
        <end position="277"/>
    </location>
</feature>
<gene>
    <name evidence="11" type="primary">CEP72</name>
    <name evidence="11" type="synonym">cep72</name>
</gene>
<evidence type="ECO:0000256" key="2">
    <source>
        <dbReference type="ARBA" id="ARBA00022490"/>
    </source>
</evidence>
<name>A0A8C9W1T9_SCLFO</name>
<dbReference type="OrthoDB" id="676979at2759"/>
<dbReference type="KEGG" id="sfm:108927412"/>
<evidence type="ECO:0000256" key="6">
    <source>
        <dbReference type="ARBA" id="ARBA00023212"/>
    </source>
</evidence>
<evidence type="ECO:0000256" key="1">
    <source>
        <dbReference type="ARBA" id="ARBA00004300"/>
    </source>
</evidence>
<dbReference type="GO" id="GO:0034451">
    <property type="term" value="C:centriolar satellite"/>
    <property type="evidence" value="ECO:0007669"/>
    <property type="project" value="UniProtKB-ARBA"/>
</dbReference>
<keyword evidence="2" id="KW-0963">Cytoplasm</keyword>
<reference evidence="11" key="3">
    <citation type="submission" date="2025-09" db="UniProtKB">
        <authorList>
            <consortium name="Ensembl"/>
        </authorList>
    </citation>
    <scope>IDENTIFICATION</scope>
</reference>
<dbReference type="InterPro" id="IPR032675">
    <property type="entry name" value="LRR_dom_sf"/>
</dbReference>
<keyword evidence="3" id="KW-0433">Leucine-rich repeat</keyword>
<dbReference type="RefSeq" id="XP_018596203.2">
    <property type="nucleotide sequence ID" value="XM_018740687.2"/>
</dbReference>
<dbReference type="InterPro" id="IPR001611">
    <property type="entry name" value="Leu-rich_rpt"/>
</dbReference>
<keyword evidence="12" id="KW-1185">Reference proteome</keyword>
<feature type="coiled-coil region" evidence="9">
    <location>
        <begin position="445"/>
        <end position="504"/>
    </location>
</feature>
<dbReference type="Ensembl" id="ENSSFOT00015073734.1">
    <property type="protein sequence ID" value="ENSSFOP00015068730.1"/>
    <property type="gene ID" value="ENSSFOG00015001247.2"/>
</dbReference>
<dbReference type="FunFam" id="3.80.10.10:FF:000489">
    <property type="entry name" value="Centrosomal protein of 72 kDa"/>
    <property type="match status" value="1"/>
</dbReference>